<keyword evidence="2" id="KW-1185">Reference proteome</keyword>
<dbReference type="Proteomes" id="UP000189059">
    <property type="component" value="Unassembled WGS sequence"/>
</dbReference>
<sequence length="81" mass="9397">MPRVGSAQFISHAEMNPFMRIFQNPKRGFFNQHNKERNGLDCADMVPGAVGTERSKIQTSQHPPLRRMFFCTWMITMPRKG</sequence>
<gene>
    <name evidence="1" type="ORF">BBD40_19835</name>
</gene>
<evidence type="ECO:0000313" key="2">
    <source>
        <dbReference type="Proteomes" id="UP000189059"/>
    </source>
</evidence>
<accession>A0ABX3K3C4</accession>
<comment type="caution">
    <text evidence="1">The sequence shown here is derived from an EMBL/GenBank/DDBJ whole genome shotgun (WGS) entry which is preliminary data.</text>
</comment>
<reference evidence="1 2" key="1">
    <citation type="submission" date="2016-12" db="EMBL/GenBank/DDBJ databases">
        <title>Genome sequencing and description of Paenibacillus sp. nov. from high altitude lake in the Indian Trans- Himalayas.</title>
        <authorList>
            <person name="Kiran S."/>
            <person name="Swarnkar M.K."/>
            <person name="Rana A."/>
            <person name="Tewari R."/>
            <person name="Gulati A."/>
        </authorList>
    </citation>
    <scope>NUCLEOTIDE SEQUENCE [LARGE SCALE GENOMIC DNA]</scope>
    <source>
        <strain evidence="1 2">IHBB 9951</strain>
    </source>
</reference>
<protein>
    <submittedName>
        <fullName evidence="1">Uncharacterized protein</fullName>
    </submittedName>
</protein>
<evidence type="ECO:0000313" key="1">
    <source>
        <dbReference type="EMBL" id="OOC63912.1"/>
    </source>
</evidence>
<dbReference type="EMBL" id="MRVI01000001">
    <property type="protein sequence ID" value="OOC63912.1"/>
    <property type="molecule type" value="Genomic_DNA"/>
</dbReference>
<name>A0ABX3K3C4_9BACL</name>
<proteinExistence type="predicted"/>
<organism evidence="1 2">
    <name type="scientific">Paenibacillus ihbetae</name>
    <dbReference type="NCBI Taxonomy" id="1870820"/>
    <lineage>
        <taxon>Bacteria</taxon>
        <taxon>Bacillati</taxon>
        <taxon>Bacillota</taxon>
        <taxon>Bacilli</taxon>
        <taxon>Bacillales</taxon>
        <taxon>Paenibacillaceae</taxon>
        <taxon>Paenibacillus</taxon>
    </lineage>
</organism>